<gene>
    <name evidence="1" type="ORF">RTO_01840</name>
</gene>
<accession>D4M162</accession>
<dbReference type="KEGG" id="rto:RTO_01840"/>
<dbReference type="AlphaFoldDB" id="D4M162"/>
<proteinExistence type="predicted"/>
<reference evidence="1 2" key="2">
    <citation type="submission" date="2010-03" db="EMBL/GenBank/DDBJ databases">
        <authorList>
            <person name="Pajon A."/>
        </authorList>
    </citation>
    <scope>NUCLEOTIDE SEQUENCE [LARGE SCALE GENOMIC DNA]</scope>
    <source>
        <strain evidence="1 2">L2-14</strain>
    </source>
</reference>
<dbReference type="PATRIC" id="fig|657313.3.peg.1535"/>
<evidence type="ECO:0000313" key="1">
    <source>
        <dbReference type="EMBL" id="CBL24974.1"/>
    </source>
</evidence>
<evidence type="ECO:0000313" key="2">
    <source>
        <dbReference type="Proteomes" id="UP000008956"/>
    </source>
</evidence>
<dbReference type="EMBL" id="FP929055">
    <property type="protein sequence ID" value="CBL24974.1"/>
    <property type="molecule type" value="Genomic_DNA"/>
</dbReference>
<dbReference type="HOGENOM" id="CLU_3011601_0_0_9"/>
<reference evidence="1 2" key="1">
    <citation type="submission" date="2010-03" db="EMBL/GenBank/DDBJ databases">
        <title>The genome sequence of Ruminococcus torques L2-14.</title>
        <authorList>
            <consortium name="metaHIT consortium -- http://www.metahit.eu/"/>
            <person name="Pajon A."/>
            <person name="Turner K."/>
            <person name="Parkhill J."/>
            <person name="Duncan S."/>
            <person name="Flint H."/>
        </authorList>
    </citation>
    <scope>NUCLEOTIDE SEQUENCE [LARGE SCALE GENOMIC DNA]</scope>
    <source>
        <strain evidence="1 2">L2-14</strain>
    </source>
</reference>
<dbReference type="Proteomes" id="UP000008956">
    <property type="component" value="Chromosome"/>
</dbReference>
<sequence>MDKVMLRDDCGKRQSCRCGNIYFQRVVGRIYRYRCTKCGKWYKVVKKEGKKIEVHN</sequence>
<name>D4M162_9FIRM</name>
<organism evidence="1 2">
    <name type="scientific">[Ruminococcus] torques L2-14</name>
    <dbReference type="NCBI Taxonomy" id="657313"/>
    <lineage>
        <taxon>Bacteria</taxon>
        <taxon>Bacillati</taxon>
        <taxon>Bacillota</taxon>
        <taxon>Clostridia</taxon>
        <taxon>Lachnospirales</taxon>
        <taxon>Lachnospiraceae</taxon>
        <taxon>Mediterraneibacter</taxon>
    </lineage>
</organism>
<protein>
    <submittedName>
        <fullName evidence="1">Uncharacterized protein</fullName>
    </submittedName>
</protein>